<evidence type="ECO:0000256" key="2">
    <source>
        <dbReference type="ARBA" id="ARBA00022475"/>
    </source>
</evidence>
<keyword evidence="4 6" id="KW-1133">Transmembrane helix</keyword>
<keyword evidence="3 6" id="KW-0812">Transmembrane</keyword>
<organism evidence="8 9">
    <name type="scientific">Vibrio panuliri</name>
    <dbReference type="NCBI Taxonomy" id="1381081"/>
    <lineage>
        <taxon>Bacteria</taxon>
        <taxon>Pseudomonadati</taxon>
        <taxon>Pseudomonadota</taxon>
        <taxon>Gammaproteobacteria</taxon>
        <taxon>Vibrionales</taxon>
        <taxon>Vibrionaceae</taxon>
        <taxon>Vibrio</taxon>
    </lineage>
</organism>
<evidence type="ECO:0000256" key="6">
    <source>
        <dbReference type="SAM" id="Phobius"/>
    </source>
</evidence>
<dbReference type="RefSeq" id="WP_075710232.1">
    <property type="nucleotide sequence ID" value="NZ_MJMJ01000043.1"/>
</dbReference>
<evidence type="ECO:0000256" key="3">
    <source>
        <dbReference type="ARBA" id="ARBA00022692"/>
    </source>
</evidence>
<dbReference type="AlphaFoldDB" id="A0A1Q9HAZ1"/>
<dbReference type="EMBL" id="MJMJ01000043">
    <property type="protein sequence ID" value="OLQ86339.1"/>
    <property type="molecule type" value="Genomic_DNA"/>
</dbReference>
<gene>
    <name evidence="8" type="ORF">BIY22_11875</name>
</gene>
<feature type="transmembrane region" description="Helical" evidence="6">
    <location>
        <begin position="105"/>
        <end position="123"/>
    </location>
</feature>
<feature type="domain" description="Type II secretion system protein GspF" evidence="7">
    <location>
        <begin position="139"/>
        <end position="263"/>
    </location>
</feature>
<dbReference type="InterPro" id="IPR018076">
    <property type="entry name" value="T2SS_GspF_dom"/>
</dbReference>
<proteinExistence type="predicted"/>
<name>A0A1Q9HAZ1_9VIBR</name>
<dbReference type="PANTHER" id="PTHR35007:SF2">
    <property type="entry name" value="PILUS ASSEMBLE PROTEIN"/>
    <property type="match status" value="1"/>
</dbReference>
<dbReference type="STRING" id="1381081.BIY22_11875"/>
<protein>
    <submittedName>
        <fullName evidence="8">Pilus assembly protein TadB</fullName>
    </submittedName>
</protein>
<evidence type="ECO:0000256" key="1">
    <source>
        <dbReference type="ARBA" id="ARBA00004651"/>
    </source>
</evidence>
<evidence type="ECO:0000313" key="8">
    <source>
        <dbReference type="EMBL" id="OLQ86339.1"/>
    </source>
</evidence>
<feature type="transmembrane region" description="Helical" evidence="6">
    <location>
        <begin position="73"/>
        <end position="93"/>
    </location>
</feature>
<keyword evidence="5 6" id="KW-0472">Membrane</keyword>
<dbReference type="Pfam" id="PF00482">
    <property type="entry name" value="T2SSF"/>
    <property type="match status" value="1"/>
</dbReference>
<sequence length="307" mass="34907">MAWISLFVGGLLLLYLARNEDKQSALKLLTKTDKTAAKGAHQQLGSAINLTVLSRENLTQKVKRIVKKVFRQLGSAALAKFIVVLIALGLLSIYIDMTFVRGNPWVVLIVVEVVGFVALYNWLQNRERRQFEEAFPDALNMLTSAVSSGESLMHAIMYVGKTLDTEVGKEFKLMGERLQMGETPESVFRKACKRFPYPTFHFFVITVNANLQRGGQLKEVITRLNRLMFDARTVDKKKYSLTSEARTSAKIVAAIPFLFLWMLQYLSPENYEYVMFNPDGRVILYYVLISEFIGIAIVWKLMKGVEV</sequence>
<dbReference type="GO" id="GO:0005886">
    <property type="term" value="C:plasma membrane"/>
    <property type="evidence" value="ECO:0007669"/>
    <property type="project" value="UniProtKB-SubCell"/>
</dbReference>
<dbReference type="Proteomes" id="UP000186313">
    <property type="component" value="Unassembled WGS sequence"/>
</dbReference>
<dbReference type="PANTHER" id="PTHR35007">
    <property type="entry name" value="INTEGRAL MEMBRANE PROTEIN-RELATED"/>
    <property type="match status" value="1"/>
</dbReference>
<comment type="subcellular location">
    <subcellularLocation>
        <location evidence="1">Cell membrane</location>
        <topology evidence="1">Multi-pass membrane protein</topology>
    </subcellularLocation>
</comment>
<feature type="transmembrane region" description="Helical" evidence="6">
    <location>
        <begin position="247"/>
        <end position="263"/>
    </location>
</feature>
<reference evidence="8 9" key="1">
    <citation type="submission" date="2016-09" db="EMBL/GenBank/DDBJ databases">
        <title>Genomic Taxonomy of the Vibrionaceae.</title>
        <authorList>
            <person name="Gonzalez-Castillo A."/>
            <person name="Gomez-Gil B."/>
            <person name="Enciso-Ibarra K."/>
        </authorList>
    </citation>
    <scope>NUCLEOTIDE SEQUENCE [LARGE SCALE GENOMIC DNA]</scope>
    <source>
        <strain evidence="8 9">CAIM 703</strain>
    </source>
</reference>
<dbReference type="OrthoDB" id="5611741at2"/>
<evidence type="ECO:0000256" key="4">
    <source>
        <dbReference type="ARBA" id="ARBA00022989"/>
    </source>
</evidence>
<keyword evidence="2" id="KW-1003">Cell membrane</keyword>
<evidence type="ECO:0000256" key="5">
    <source>
        <dbReference type="ARBA" id="ARBA00023136"/>
    </source>
</evidence>
<comment type="caution">
    <text evidence="8">The sequence shown here is derived from an EMBL/GenBank/DDBJ whole genome shotgun (WGS) entry which is preliminary data.</text>
</comment>
<feature type="transmembrane region" description="Helical" evidence="6">
    <location>
        <begin position="283"/>
        <end position="302"/>
    </location>
</feature>
<accession>A0A1Q9HAZ1</accession>
<evidence type="ECO:0000313" key="9">
    <source>
        <dbReference type="Proteomes" id="UP000186313"/>
    </source>
</evidence>
<evidence type="ECO:0000259" key="7">
    <source>
        <dbReference type="Pfam" id="PF00482"/>
    </source>
</evidence>